<dbReference type="InterPro" id="IPR003593">
    <property type="entry name" value="AAA+_ATPase"/>
</dbReference>
<reference evidence="5 6" key="1">
    <citation type="submission" date="2023-07" db="EMBL/GenBank/DDBJ databases">
        <title>Genomic Encyclopedia of Type Strains, Phase IV (KMG-IV): sequencing the most valuable type-strain genomes for metagenomic binning, comparative biology and taxonomic classification.</title>
        <authorList>
            <person name="Goeker M."/>
        </authorList>
    </citation>
    <scope>NUCLEOTIDE SEQUENCE [LARGE SCALE GENOMIC DNA]</scope>
    <source>
        <strain evidence="5 6">DSM 23837</strain>
    </source>
</reference>
<dbReference type="PANTHER" id="PTHR42939">
    <property type="entry name" value="ABC TRANSPORTER ATP-BINDING PROTEIN ALBC-RELATED"/>
    <property type="match status" value="1"/>
</dbReference>
<gene>
    <name evidence="5" type="ORF">J2S08_001800</name>
</gene>
<dbReference type="PANTHER" id="PTHR42939:SF1">
    <property type="entry name" value="ABC TRANSPORTER ATP-BINDING PROTEIN ALBC-RELATED"/>
    <property type="match status" value="1"/>
</dbReference>
<keyword evidence="2" id="KW-0547">Nucleotide-binding</keyword>
<evidence type="ECO:0000256" key="3">
    <source>
        <dbReference type="ARBA" id="ARBA00022840"/>
    </source>
</evidence>
<evidence type="ECO:0000259" key="4">
    <source>
        <dbReference type="PROSITE" id="PS50893"/>
    </source>
</evidence>
<dbReference type="InterPro" id="IPR027417">
    <property type="entry name" value="P-loop_NTPase"/>
</dbReference>
<organism evidence="5 6">
    <name type="scientific">Bacillus chungangensis</name>
    <dbReference type="NCBI Taxonomy" id="587633"/>
    <lineage>
        <taxon>Bacteria</taxon>
        <taxon>Bacillati</taxon>
        <taxon>Bacillota</taxon>
        <taxon>Bacilli</taxon>
        <taxon>Bacillales</taxon>
        <taxon>Bacillaceae</taxon>
        <taxon>Bacillus</taxon>
    </lineage>
</organism>
<evidence type="ECO:0000256" key="2">
    <source>
        <dbReference type="ARBA" id="ARBA00022741"/>
    </source>
</evidence>
<dbReference type="PROSITE" id="PS50893">
    <property type="entry name" value="ABC_TRANSPORTER_2"/>
    <property type="match status" value="1"/>
</dbReference>
<dbReference type="Pfam" id="PF00005">
    <property type="entry name" value="ABC_tran"/>
    <property type="match status" value="1"/>
</dbReference>
<proteinExistence type="predicted"/>
<dbReference type="InterPro" id="IPR003439">
    <property type="entry name" value="ABC_transporter-like_ATP-bd"/>
</dbReference>
<keyword evidence="6" id="KW-1185">Reference proteome</keyword>
<keyword evidence="1" id="KW-0813">Transport</keyword>
<evidence type="ECO:0000313" key="5">
    <source>
        <dbReference type="EMBL" id="MDQ0175964.1"/>
    </source>
</evidence>
<dbReference type="SMART" id="SM00382">
    <property type="entry name" value="AAA"/>
    <property type="match status" value="1"/>
</dbReference>
<dbReference type="RefSeq" id="WP_307228724.1">
    <property type="nucleotide sequence ID" value="NZ_JAUSTT010000009.1"/>
</dbReference>
<name>A0ABT9WRW3_9BACI</name>
<evidence type="ECO:0000256" key="1">
    <source>
        <dbReference type="ARBA" id="ARBA00022448"/>
    </source>
</evidence>
<comment type="caution">
    <text evidence="5">The sequence shown here is derived from an EMBL/GenBank/DDBJ whole genome shotgun (WGS) entry which is preliminary data.</text>
</comment>
<dbReference type="Proteomes" id="UP001223586">
    <property type="component" value="Unassembled WGS sequence"/>
</dbReference>
<dbReference type="Gene3D" id="3.40.50.300">
    <property type="entry name" value="P-loop containing nucleotide triphosphate hydrolases"/>
    <property type="match status" value="1"/>
</dbReference>
<keyword evidence="3 5" id="KW-0067">ATP-binding</keyword>
<protein>
    <submittedName>
        <fullName evidence="5">ABC-2 type transport system ATP-binding protein</fullName>
    </submittedName>
</protein>
<evidence type="ECO:0000313" key="6">
    <source>
        <dbReference type="Proteomes" id="UP001223586"/>
    </source>
</evidence>
<dbReference type="GO" id="GO:0005524">
    <property type="term" value="F:ATP binding"/>
    <property type="evidence" value="ECO:0007669"/>
    <property type="project" value="UniProtKB-KW"/>
</dbReference>
<dbReference type="InterPro" id="IPR051782">
    <property type="entry name" value="ABC_Transporter_VariousFunc"/>
</dbReference>
<accession>A0ABT9WRW3</accession>
<feature type="domain" description="ABC transporter" evidence="4">
    <location>
        <begin position="2"/>
        <end position="221"/>
    </location>
</feature>
<dbReference type="SUPFAM" id="SSF52540">
    <property type="entry name" value="P-loop containing nucleoside triphosphate hydrolases"/>
    <property type="match status" value="1"/>
</dbReference>
<dbReference type="EMBL" id="JAUSTT010000009">
    <property type="protein sequence ID" value="MDQ0175964.1"/>
    <property type="molecule type" value="Genomic_DNA"/>
</dbReference>
<sequence length="222" mass="25857">MIECKNISKKYGENVIIKNSSFDIQNNKISFLMGPNGHGKTTLIKCMMGMEQFQGDFLFSGEKINSVRKEILVLWDDCPFYTNLTGFKNLMIFSENKKPKKEIKEIASKFLGSDLLKNKVKHYSYGQKKKLALALVEILEPKYLIMDEISNGLDYEMIRYIQKLIKHWAKHTTVLLTGHQFSFYNEIIDDVFIFKSKDISLLVEDFQHSDLKLEDIYDESIV</sequence>